<dbReference type="Pfam" id="PF20594">
    <property type="entry name" value="DUF6794"/>
    <property type="match status" value="1"/>
</dbReference>
<dbReference type="Proteomes" id="UP000637774">
    <property type="component" value="Unassembled WGS sequence"/>
</dbReference>
<evidence type="ECO:0000313" key="2">
    <source>
        <dbReference type="EMBL" id="GGH91087.1"/>
    </source>
</evidence>
<reference evidence="3" key="1">
    <citation type="journal article" date="2019" name="Int. J. Syst. Evol. Microbiol.">
        <title>The Global Catalogue of Microorganisms (GCM) 10K type strain sequencing project: providing services to taxonomists for standard genome sequencing and annotation.</title>
        <authorList>
            <consortium name="The Broad Institute Genomics Platform"/>
            <consortium name="The Broad Institute Genome Sequencing Center for Infectious Disease"/>
            <person name="Wu L."/>
            <person name="Ma J."/>
        </authorList>
    </citation>
    <scope>NUCLEOTIDE SEQUENCE [LARGE SCALE GENOMIC DNA]</scope>
    <source>
        <strain evidence="3">CGMCC 1.14966</strain>
    </source>
</reference>
<gene>
    <name evidence="2" type="ORF">GCM10011495_38410</name>
</gene>
<keyword evidence="3" id="KW-1185">Reference proteome</keyword>
<dbReference type="EMBL" id="BMGY01000064">
    <property type="protein sequence ID" value="GGH91087.1"/>
    <property type="molecule type" value="Genomic_DNA"/>
</dbReference>
<dbReference type="InterPro" id="IPR046744">
    <property type="entry name" value="DUF6794"/>
</dbReference>
<proteinExistence type="predicted"/>
<comment type="caution">
    <text evidence="2">The sequence shown here is derived from an EMBL/GenBank/DDBJ whole genome shotgun (WGS) entry which is preliminary data.</text>
</comment>
<organism evidence="2 3">
    <name type="scientific">Hymenobacter frigidus</name>
    <dbReference type="NCBI Taxonomy" id="1524095"/>
    <lineage>
        <taxon>Bacteria</taxon>
        <taxon>Pseudomonadati</taxon>
        <taxon>Bacteroidota</taxon>
        <taxon>Cytophagia</taxon>
        <taxon>Cytophagales</taxon>
        <taxon>Hymenobacteraceae</taxon>
        <taxon>Hymenobacter</taxon>
    </lineage>
</organism>
<name>A0ABQ2AIL2_9BACT</name>
<feature type="domain" description="DUF6794" evidence="1">
    <location>
        <begin position="136"/>
        <end position="218"/>
    </location>
</feature>
<protein>
    <recommendedName>
        <fullName evidence="1">DUF6794 domain-containing protein</fullName>
    </recommendedName>
</protein>
<sequence>MSEHGFYIPQNLTEANAQLDIVLTPKARKKFGGLQDSSLRYVSLEIFGEWDQDSSSRLTRYLNRYVQPQYQEWPYFDWQVRQHLILLSYLRYLQQRPFDVAVEAQRFYAQADSATRLAERVRQANLVADSIQGVYIPRNLRESFAQLDRLLPDTVKQRLRHPDPSYGLGDFHMGLGRWMRNNWQLWGGSRLQQYLEALGVEHPDNMSGVILATYSDYLNGRPLDEQALRAAYAPPVRSTQTATSVASQAVVVKGSPLADHPKRRKRKEYTEEYRRFFRRRRIDDFHELPWGAYGIPGEIEQVP</sequence>
<accession>A0ABQ2AIL2</accession>
<evidence type="ECO:0000259" key="1">
    <source>
        <dbReference type="Pfam" id="PF20594"/>
    </source>
</evidence>
<evidence type="ECO:0000313" key="3">
    <source>
        <dbReference type="Proteomes" id="UP000637774"/>
    </source>
</evidence>